<proteinExistence type="inferred from homology"/>
<dbReference type="SUPFAM" id="SSF58104">
    <property type="entry name" value="Methyl-accepting chemotaxis protein (MCP) signaling domain"/>
    <property type="match status" value="1"/>
</dbReference>
<dbReference type="SMART" id="SM00283">
    <property type="entry name" value="MA"/>
    <property type="match status" value="1"/>
</dbReference>
<dbReference type="Pfam" id="PF00015">
    <property type="entry name" value="MCPsignal"/>
    <property type="match status" value="1"/>
</dbReference>
<evidence type="ECO:0000313" key="6">
    <source>
        <dbReference type="EMBL" id="WWT33386.1"/>
    </source>
</evidence>
<evidence type="ECO:0000256" key="2">
    <source>
        <dbReference type="ARBA" id="ARBA00029447"/>
    </source>
</evidence>
<accession>A0ABZ2I4A6</accession>
<evidence type="ECO:0000256" key="3">
    <source>
        <dbReference type="PROSITE-ProRule" id="PRU00284"/>
    </source>
</evidence>
<evidence type="ECO:0000259" key="5">
    <source>
        <dbReference type="PROSITE" id="PS50111"/>
    </source>
</evidence>
<dbReference type="RefSeq" id="WP_338608918.1">
    <property type="nucleotide sequence ID" value="NZ_CP146275.1"/>
</dbReference>
<keyword evidence="4" id="KW-0472">Membrane</keyword>
<feature type="transmembrane region" description="Helical" evidence="4">
    <location>
        <begin position="31"/>
        <end position="56"/>
    </location>
</feature>
<dbReference type="Proteomes" id="UP001369958">
    <property type="component" value="Chromosome"/>
</dbReference>
<dbReference type="EMBL" id="CP146275">
    <property type="protein sequence ID" value="WWT33386.1"/>
    <property type="molecule type" value="Genomic_DNA"/>
</dbReference>
<organism evidence="6 7">
    <name type="scientific">Pelagibacterium nitratireducens</name>
    <dbReference type="NCBI Taxonomy" id="1046114"/>
    <lineage>
        <taxon>Bacteria</taxon>
        <taxon>Pseudomonadati</taxon>
        <taxon>Pseudomonadota</taxon>
        <taxon>Alphaproteobacteria</taxon>
        <taxon>Hyphomicrobiales</taxon>
        <taxon>Devosiaceae</taxon>
        <taxon>Pelagibacterium</taxon>
    </lineage>
</organism>
<sequence>MARTRLVTALLALWSATLAVCLFLAVNFSSLSWWPLATSGIWVVAIAVSFAVAILADRAQRHVLSALGEAVGSGPIGKSREIEHMRAITANLCLRLERAMTYCTAFETLARPAMLVDGQGVIVKMSAGLTALAPECAETDTAAALLGVAVALGDEPANYAISLSGQRHMANVSALAPDRWLIEIDRPGRVVPAHVLDEIGQALVGGHVGYRIGTDIVEDVPEFDLVNAGLATLDAAAVRLDALAQGTPITHDGRNDGLAARITGLARQIEGIDSERQAALDMHRRARERLEKVGALVEICREGAQTLTRSANDARNHMETARGEIDAGRLLAGRSAEGTKGIRADVETAMSSAEETSQRVMAVTGLVGKIDKLVAGIEEVAFRTNLLALNAAVEAARAGEKGAGFAVVASEVRELAQVSAKTSKEIRALVKSGLGEADAGTQGARALAETMGAVTAHLLNLSEETAMIGASLASGDQALVAARADVDLIGDKAKQQAEALNAQPAGQSADRA</sequence>
<evidence type="ECO:0000256" key="1">
    <source>
        <dbReference type="ARBA" id="ARBA00022500"/>
    </source>
</evidence>
<dbReference type="Gene3D" id="1.10.287.950">
    <property type="entry name" value="Methyl-accepting chemotaxis protein"/>
    <property type="match status" value="1"/>
</dbReference>
<keyword evidence="4" id="KW-0812">Transmembrane</keyword>
<comment type="similarity">
    <text evidence="2">Belongs to the methyl-accepting chemotaxis (MCP) protein family.</text>
</comment>
<evidence type="ECO:0000256" key="4">
    <source>
        <dbReference type="SAM" id="Phobius"/>
    </source>
</evidence>
<protein>
    <submittedName>
        <fullName evidence="6">Methyl-accepting chemotaxis protein</fullName>
    </submittedName>
</protein>
<dbReference type="InterPro" id="IPR004089">
    <property type="entry name" value="MCPsignal_dom"/>
</dbReference>
<dbReference type="PANTHER" id="PTHR43531">
    <property type="entry name" value="PROTEIN ICFG"/>
    <property type="match status" value="1"/>
</dbReference>
<evidence type="ECO:0000313" key="7">
    <source>
        <dbReference type="Proteomes" id="UP001369958"/>
    </source>
</evidence>
<keyword evidence="3" id="KW-0807">Transducer</keyword>
<keyword evidence="4" id="KW-1133">Transmembrane helix</keyword>
<feature type="domain" description="Methyl-accepting transducer" evidence="5">
    <location>
        <begin position="288"/>
        <end position="508"/>
    </location>
</feature>
<keyword evidence="7" id="KW-1185">Reference proteome</keyword>
<dbReference type="PROSITE" id="PS50111">
    <property type="entry name" value="CHEMOTAXIS_TRANSDUC_2"/>
    <property type="match status" value="1"/>
</dbReference>
<name>A0ABZ2I4A6_9HYPH</name>
<dbReference type="PANTHER" id="PTHR43531:SF11">
    <property type="entry name" value="METHYL-ACCEPTING CHEMOTAXIS PROTEIN 3"/>
    <property type="match status" value="1"/>
</dbReference>
<reference evidence="6 7" key="1">
    <citation type="submission" date="2024-02" db="EMBL/GenBank/DDBJ databases">
        <title>Complete genome sequence of Pelagibacterium nitratireducens ZH15.</title>
        <authorList>
            <person name="Zhao L.H."/>
        </authorList>
    </citation>
    <scope>NUCLEOTIDE SEQUENCE [LARGE SCALE GENOMIC DNA]</scope>
    <source>
        <strain evidence="6 7">ZH15</strain>
    </source>
</reference>
<keyword evidence="1" id="KW-0145">Chemotaxis</keyword>
<gene>
    <name evidence="6" type="ORF">V6617_02665</name>
</gene>
<dbReference type="InterPro" id="IPR051310">
    <property type="entry name" value="MCP_chemotaxis"/>
</dbReference>